<dbReference type="InterPro" id="IPR002401">
    <property type="entry name" value="Cyt_P450_E_grp-I"/>
</dbReference>
<evidence type="ECO:0000256" key="1">
    <source>
        <dbReference type="ARBA" id="ARBA00001971"/>
    </source>
</evidence>
<dbReference type="Ensembl" id="ENSKMAT00000009486.1">
    <property type="protein sequence ID" value="ENSKMAP00000009345.1"/>
    <property type="gene ID" value="ENSKMAG00000006851.1"/>
</dbReference>
<evidence type="ECO:0000256" key="14">
    <source>
        <dbReference type="RuleBase" id="RU000461"/>
    </source>
</evidence>
<dbReference type="RefSeq" id="XP_017262595.1">
    <property type="nucleotide sequence ID" value="XM_017407106.3"/>
</dbReference>
<dbReference type="PRINTS" id="PR01688">
    <property type="entry name" value="EP450ICYP2J"/>
</dbReference>
<dbReference type="InterPro" id="IPR008071">
    <property type="entry name" value="Cyt_P450_E_grp-I_CYP2J-like"/>
</dbReference>
<dbReference type="Pfam" id="PF00067">
    <property type="entry name" value="p450"/>
    <property type="match status" value="1"/>
</dbReference>
<dbReference type="InterPro" id="IPR036396">
    <property type="entry name" value="Cyt_P450_sf"/>
</dbReference>
<dbReference type="STRING" id="37003.ENSKMAP00000009345"/>
<dbReference type="Proteomes" id="UP000264800">
    <property type="component" value="Unplaced"/>
</dbReference>
<keyword evidence="7" id="KW-0256">Endoplasmic reticulum</keyword>
<comment type="similarity">
    <text evidence="4 14">Belongs to the cytochrome P450 family.</text>
</comment>
<evidence type="ECO:0000256" key="6">
    <source>
        <dbReference type="ARBA" id="ARBA00022723"/>
    </source>
</evidence>
<evidence type="ECO:0000256" key="3">
    <source>
        <dbReference type="ARBA" id="ARBA00004586"/>
    </source>
</evidence>
<dbReference type="GeneID" id="108230685"/>
<dbReference type="OMA" id="NHTITRA"/>
<keyword evidence="10 13" id="KW-0408">Iron</keyword>
<keyword evidence="5 13" id="KW-0349">Heme</keyword>
<evidence type="ECO:0000313" key="16">
    <source>
        <dbReference type="Proteomes" id="UP000264800"/>
    </source>
</evidence>
<evidence type="ECO:0000313" key="15">
    <source>
        <dbReference type="Ensembl" id="ENSKMAP00000009345.1"/>
    </source>
</evidence>
<dbReference type="GO" id="GO:0006082">
    <property type="term" value="P:organic acid metabolic process"/>
    <property type="evidence" value="ECO:0007669"/>
    <property type="project" value="TreeGrafter"/>
</dbReference>
<dbReference type="CDD" id="cd11026">
    <property type="entry name" value="CYP2"/>
    <property type="match status" value="1"/>
</dbReference>
<dbReference type="GO" id="GO:0006805">
    <property type="term" value="P:xenobiotic metabolic process"/>
    <property type="evidence" value="ECO:0007669"/>
    <property type="project" value="TreeGrafter"/>
</dbReference>
<evidence type="ECO:0000256" key="8">
    <source>
        <dbReference type="ARBA" id="ARBA00022848"/>
    </source>
</evidence>
<dbReference type="OrthoDB" id="2789670at2759"/>
<evidence type="ECO:0000256" key="13">
    <source>
        <dbReference type="PIRSR" id="PIRSR602401-1"/>
    </source>
</evidence>
<dbReference type="GO" id="GO:0005789">
    <property type="term" value="C:endoplasmic reticulum membrane"/>
    <property type="evidence" value="ECO:0007669"/>
    <property type="project" value="UniProtKB-SubCell"/>
</dbReference>
<keyword evidence="11 14" id="KW-0503">Monooxygenase</keyword>
<evidence type="ECO:0000256" key="4">
    <source>
        <dbReference type="ARBA" id="ARBA00010617"/>
    </source>
</evidence>
<reference evidence="15" key="2">
    <citation type="submission" date="2025-09" db="UniProtKB">
        <authorList>
            <consortium name="Ensembl"/>
        </authorList>
    </citation>
    <scope>IDENTIFICATION</scope>
</reference>
<keyword evidence="16" id="KW-1185">Reference proteome</keyword>
<sequence>MGSVIDVLGLDWIDGRSILLFLFGFLLLSDVLKNRAPRNFPPGPWALPFIGDLHRIQPSRLHLQLTEFTEKYGKVFSLRLFGGRVVVVNGYKLVKEALVQQGEDYTDRPVIPMFQEIAGNKGLLLSNGYPWRQQRRFALQTLRNFGLGKKSLELSIQQECQYLTDVFADQQGHPLNALTLINNTVSNIICCLVFGNRFEYTDEQYHEILHKFNEIVYLEGSAWAQIYNVLPWLMRWLPGPHQKLFSLFRDVIDFIEIRIKEHRENLDPSSPRDYIDSFLIEMSENQDKESGFNLKNLCFCVLDLFGAGTETTTTTLHWGLLYMIYYPHIQERVQAEIDAVIGPSRQPSISDREDMLYTDAVIHEIQRMGNILPFNVAHMANKDTNLDKYSIPKGTIVLPMLHSVLHDESIWETPHSFNPQHFLEPDGKFRRREAFIPFSVGKRVCLGEQLARMELFLFFTSLLQRFKFSSPAGEQPSLDFKLGASHCPKPYRLCAVPR</sequence>
<dbReference type="Gene3D" id="1.10.630.10">
    <property type="entry name" value="Cytochrome P450"/>
    <property type="match status" value="1"/>
</dbReference>
<dbReference type="GO" id="GO:0016712">
    <property type="term" value="F:oxidoreductase activity, acting on paired donors, with incorporation or reduction of molecular oxygen, reduced flavin or flavoprotein as one donor, and incorporation of one atom of oxygen"/>
    <property type="evidence" value="ECO:0007669"/>
    <property type="project" value="InterPro"/>
</dbReference>
<dbReference type="PRINTS" id="PR00463">
    <property type="entry name" value="EP450I"/>
</dbReference>
<dbReference type="GO" id="GO:0005506">
    <property type="term" value="F:iron ion binding"/>
    <property type="evidence" value="ECO:0007669"/>
    <property type="project" value="InterPro"/>
</dbReference>
<protein>
    <submittedName>
        <fullName evidence="15">Cytochrome P450 2J2-like</fullName>
    </submittedName>
</protein>
<organism evidence="15 16">
    <name type="scientific">Kryptolebias marmoratus</name>
    <name type="common">Mangrove killifish</name>
    <name type="synonym">Rivulus marmoratus</name>
    <dbReference type="NCBI Taxonomy" id="37003"/>
    <lineage>
        <taxon>Eukaryota</taxon>
        <taxon>Metazoa</taxon>
        <taxon>Chordata</taxon>
        <taxon>Craniata</taxon>
        <taxon>Vertebrata</taxon>
        <taxon>Euteleostomi</taxon>
        <taxon>Actinopterygii</taxon>
        <taxon>Neopterygii</taxon>
        <taxon>Teleostei</taxon>
        <taxon>Neoteleostei</taxon>
        <taxon>Acanthomorphata</taxon>
        <taxon>Ovalentaria</taxon>
        <taxon>Atherinomorphae</taxon>
        <taxon>Cyprinodontiformes</taxon>
        <taxon>Rivulidae</taxon>
        <taxon>Kryptolebias</taxon>
    </lineage>
</organism>
<keyword evidence="9 14" id="KW-0560">Oxidoreductase</keyword>
<evidence type="ECO:0000256" key="9">
    <source>
        <dbReference type="ARBA" id="ARBA00023002"/>
    </source>
</evidence>
<keyword evidence="6 13" id="KW-0479">Metal-binding</keyword>
<evidence type="ECO:0000256" key="7">
    <source>
        <dbReference type="ARBA" id="ARBA00022824"/>
    </source>
</evidence>
<dbReference type="SUPFAM" id="SSF48264">
    <property type="entry name" value="Cytochrome P450"/>
    <property type="match status" value="1"/>
</dbReference>
<dbReference type="GO" id="GO:0020037">
    <property type="term" value="F:heme binding"/>
    <property type="evidence" value="ECO:0007669"/>
    <property type="project" value="InterPro"/>
</dbReference>
<dbReference type="PANTHER" id="PTHR24300">
    <property type="entry name" value="CYTOCHROME P450 508A4-RELATED"/>
    <property type="match status" value="1"/>
</dbReference>
<dbReference type="InterPro" id="IPR001128">
    <property type="entry name" value="Cyt_P450"/>
</dbReference>
<dbReference type="InterPro" id="IPR017972">
    <property type="entry name" value="Cyt_P450_CS"/>
</dbReference>
<dbReference type="GeneTree" id="ENSGT00950000182879"/>
<keyword evidence="12" id="KW-0472">Membrane</keyword>
<evidence type="ECO:0000256" key="12">
    <source>
        <dbReference type="ARBA" id="ARBA00023136"/>
    </source>
</evidence>
<evidence type="ECO:0000256" key="2">
    <source>
        <dbReference type="ARBA" id="ARBA00004524"/>
    </source>
</evidence>
<name>A0A3Q3A0R3_KRYMA</name>
<dbReference type="PANTHER" id="PTHR24300:SF301">
    <property type="entry name" value="CYP2J25 PROTEIN-RELATED"/>
    <property type="match status" value="1"/>
</dbReference>
<proteinExistence type="inferred from homology"/>
<reference evidence="15" key="1">
    <citation type="submission" date="2025-08" db="UniProtKB">
        <authorList>
            <consortium name="Ensembl"/>
        </authorList>
    </citation>
    <scope>IDENTIFICATION</scope>
</reference>
<feature type="binding site" description="axial binding residue" evidence="13">
    <location>
        <position position="445"/>
    </location>
    <ligand>
        <name>heme</name>
        <dbReference type="ChEBI" id="CHEBI:30413"/>
    </ligand>
    <ligandPart>
        <name>Fe</name>
        <dbReference type="ChEBI" id="CHEBI:18248"/>
    </ligandPart>
</feature>
<dbReference type="PROSITE" id="PS00086">
    <property type="entry name" value="CYTOCHROME_P450"/>
    <property type="match status" value="1"/>
</dbReference>
<comment type="cofactor">
    <cofactor evidence="1 13">
        <name>heme</name>
        <dbReference type="ChEBI" id="CHEBI:30413"/>
    </cofactor>
</comment>
<accession>A0A3Q3A0R3</accession>
<dbReference type="FunFam" id="1.10.630.10:FF:000004">
    <property type="entry name" value="cytochrome P450 2D15 isoform X1"/>
    <property type="match status" value="1"/>
</dbReference>
<evidence type="ECO:0000256" key="10">
    <source>
        <dbReference type="ARBA" id="ARBA00023004"/>
    </source>
</evidence>
<dbReference type="AlphaFoldDB" id="A0A3Q3A0R3"/>
<dbReference type="PRINTS" id="PR00385">
    <property type="entry name" value="P450"/>
</dbReference>
<comment type="subcellular location">
    <subcellularLocation>
        <location evidence="3">Endoplasmic reticulum membrane</location>
    </subcellularLocation>
    <subcellularLocation>
        <location evidence="2">Microsome membrane</location>
    </subcellularLocation>
</comment>
<evidence type="ECO:0000256" key="11">
    <source>
        <dbReference type="ARBA" id="ARBA00023033"/>
    </source>
</evidence>
<evidence type="ECO:0000256" key="5">
    <source>
        <dbReference type="ARBA" id="ARBA00022617"/>
    </source>
</evidence>
<keyword evidence="8" id="KW-0492">Microsome</keyword>
<dbReference type="KEGG" id="kmr:108230685"/>
<dbReference type="InterPro" id="IPR050182">
    <property type="entry name" value="Cytochrome_P450_fam2"/>
</dbReference>